<dbReference type="Proteomes" id="UP000184516">
    <property type="component" value="Unassembled WGS sequence"/>
</dbReference>
<accession>A0A1M5FEF8</accession>
<evidence type="ECO:0000313" key="2">
    <source>
        <dbReference type="Proteomes" id="UP000184516"/>
    </source>
</evidence>
<gene>
    <name evidence="1" type="ORF">SAMN05443549_101749</name>
</gene>
<dbReference type="EMBL" id="FQWB01000001">
    <property type="protein sequence ID" value="SHF89828.1"/>
    <property type="molecule type" value="Genomic_DNA"/>
</dbReference>
<protein>
    <submittedName>
        <fullName evidence="1">Uncharacterized protein</fullName>
    </submittedName>
</protein>
<sequence length="130" mass="15879">MNRQNYLNLIIETYFETKKPVTSEPAEPMFDLQMKLFQQILIRKQKVAEREDFITKDEFLLQCELALDHLKEYVGLQSFFEINRLHQYKKDLENGRYDDQYSVWDNIQPDWEGEKQKTQIEIDEFDEDKF</sequence>
<name>A0A1M5FEF8_9FLAO</name>
<dbReference type="RefSeq" id="WP_073367993.1">
    <property type="nucleotide sequence ID" value="NZ_FQWB01000001.1"/>
</dbReference>
<dbReference type="STRING" id="468056.SAMN05443549_101749"/>
<dbReference type="OrthoDB" id="9808022at2"/>
<evidence type="ECO:0000313" key="1">
    <source>
        <dbReference type="EMBL" id="SHF89828.1"/>
    </source>
</evidence>
<organism evidence="1 2">
    <name type="scientific">Flavobacterium fluvii</name>
    <dbReference type="NCBI Taxonomy" id="468056"/>
    <lineage>
        <taxon>Bacteria</taxon>
        <taxon>Pseudomonadati</taxon>
        <taxon>Bacteroidota</taxon>
        <taxon>Flavobacteriia</taxon>
        <taxon>Flavobacteriales</taxon>
        <taxon>Flavobacteriaceae</taxon>
        <taxon>Flavobacterium</taxon>
    </lineage>
</organism>
<proteinExistence type="predicted"/>
<reference evidence="2" key="1">
    <citation type="submission" date="2016-11" db="EMBL/GenBank/DDBJ databases">
        <authorList>
            <person name="Varghese N."/>
            <person name="Submissions S."/>
        </authorList>
    </citation>
    <scope>NUCLEOTIDE SEQUENCE [LARGE SCALE GENOMIC DNA]</scope>
    <source>
        <strain evidence="2">DSM 19978</strain>
    </source>
</reference>
<dbReference type="AlphaFoldDB" id="A0A1M5FEF8"/>
<keyword evidence="2" id="KW-1185">Reference proteome</keyword>